<dbReference type="PANTHER" id="PTHR34385:SF1">
    <property type="entry name" value="PEPTIDOGLYCAN L-ALANYL-D-GLUTAMATE ENDOPEPTIDASE CWLK"/>
    <property type="match status" value="1"/>
</dbReference>
<reference evidence="2" key="1">
    <citation type="journal article" date="2014" name="Int. J. Syst. Evol. Microbiol.">
        <title>Complete genome sequence of Corynebacterium casei LMG S-19264T (=DSM 44701T), isolated from a smear-ripened cheese.</title>
        <authorList>
            <consortium name="US DOE Joint Genome Institute (JGI-PGF)"/>
            <person name="Walter F."/>
            <person name="Albersmeier A."/>
            <person name="Kalinowski J."/>
            <person name="Ruckert C."/>
        </authorList>
    </citation>
    <scope>NUCLEOTIDE SEQUENCE</scope>
    <source>
        <strain evidence="2">KCTC 42731</strain>
    </source>
</reference>
<dbReference type="InterPro" id="IPR052179">
    <property type="entry name" value="DD-CPase-like"/>
</dbReference>
<dbReference type="CDD" id="cd14847">
    <property type="entry name" value="DD-carboxypeptidase_like"/>
    <property type="match status" value="1"/>
</dbReference>
<feature type="domain" description="D-alanyl-D-alanine carboxypeptidase-like core" evidence="1">
    <location>
        <begin position="24"/>
        <end position="178"/>
    </location>
</feature>
<dbReference type="SUPFAM" id="SSF55166">
    <property type="entry name" value="Hedgehog/DD-peptidase"/>
    <property type="match status" value="1"/>
</dbReference>
<keyword evidence="3" id="KW-1185">Reference proteome</keyword>
<dbReference type="EMBL" id="BNCK01000004">
    <property type="protein sequence ID" value="GHF93557.1"/>
    <property type="molecule type" value="Genomic_DNA"/>
</dbReference>
<accession>A0A919BIM1</accession>
<reference evidence="2" key="2">
    <citation type="submission" date="2020-09" db="EMBL/GenBank/DDBJ databases">
        <authorList>
            <person name="Sun Q."/>
            <person name="Kim S."/>
        </authorList>
    </citation>
    <scope>NUCLEOTIDE SEQUENCE</scope>
    <source>
        <strain evidence="2">KCTC 42731</strain>
    </source>
</reference>
<dbReference type="Proteomes" id="UP000623842">
    <property type="component" value="Unassembled WGS sequence"/>
</dbReference>
<evidence type="ECO:0000313" key="2">
    <source>
        <dbReference type="EMBL" id="GHF93557.1"/>
    </source>
</evidence>
<sequence length="228" mass="25879">MKITNSILTGSCDQHIYYITKNLGLHKDVLNAWQQLHTAAKDAGFDLAIASGFRGFDRQLSIWNRKFTGELPVKTIDNLQIDIIGLEERQQVAAVMLFSALPATSRHHWGTDLDFYSPSALTDQQKLQLEPWEYQGNGPFGQLTQWLAQNAHDFGFYFPYDQFRGGVAAEPWHLSYFPLASEMQQRLTSGVVFDQLKQCDIAAKSYILENITELMTQYVYNVGKAPHG</sequence>
<dbReference type="InterPro" id="IPR009045">
    <property type="entry name" value="Zn_M74/Hedgehog-like"/>
</dbReference>
<proteinExistence type="predicted"/>
<dbReference type="PANTHER" id="PTHR34385">
    <property type="entry name" value="D-ALANYL-D-ALANINE CARBOXYPEPTIDASE"/>
    <property type="match status" value="1"/>
</dbReference>
<name>A0A919BIM1_9GAMM</name>
<evidence type="ECO:0000313" key="3">
    <source>
        <dbReference type="Proteomes" id="UP000623842"/>
    </source>
</evidence>
<dbReference type="InterPro" id="IPR003709">
    <property type="entry name" value="VanY-like_core_dom"/>
</dbReference>
<protein>
    <submittedName>
        <fullName evidence="2">Peptidase M15</fullName>
    </submittedName>
</protein>
<evidence type="ECO:0000259" key="1">
    <source>
        <dbReference type="Pfam" id="PF02557"/>
    </source>
</evidence>
<comment type="caution">
    <text evidence="2">The sequence shown here is derived from an EMBL/GenBank/DDBJ whole genome shotgun (WGS) entry which is preliminary data.</text>
</comment>
<dbReference type="AlphaFoldDB" id="A0A919BIM1"/>
<dbReference type="GO" id="GO:0008233">
    <property type="term" value="F:peptidase activity"/>
    <property type="evidence" value="ECO:0007669"/>
    <property type="project" value="InterPro"/>
</dbReference>
<gene>
    <name evidence="2" type="ORF">GCM10017161_22490</name>
</gene>
<dbReference type="Gene3D" id="3.30.1380.10">
    <property type="match status" value="1"/>
</dbReference>
<dbReference type="Pfam" id="PF02557">
    <property type="entry name" value="VanY"/>
    <property type="match status" value="1"/>
</dbReference>
<dbReference type="RefSeq" id="WP_189770473.1">
    <property type="nucleotide sequence ID" value="NZ_BNCK01000004.1"/>
</dbReference>
<dbReference type="GO" id="GO:0006508">
    <property type="term" value="P:proteolysis"/>
    <property type="evidence" value="ECO:0007669"/>
    <property type="project" value="InterPro"/>
</dbReference>
<organism evidence="2 3">
    <name type="scientific">Thalassotalea marina</name>
    <dbReference type="NCBI Taxonomy" id="1673741"/>
    <lineage>
        <taxon>Bacteria</taxon>
        <taxon>Pseudomonadati</taxon>
        <taxon>Pseudomonadota</taxon>
        <taxon>Gammaproteobacteria</taxon>
        <taxon>Alteromonadales</taxon>
        <taxon>Colwelliaceae</taxon>
        <taxon>Thalassotalea</taxon>
    </lineage>
</organism>